<organism evidence="1 2">
    <name type="scientific">Gimesia aquarii</name>
    <dbReference type="NCBI Taxonomy" id="2527964"/>
    <lineage>
        <taxon>Bacteria</taxon>
        <taxon>Pseudomonadati</taxon>
        <taxon>Planctomycetota</taxon>
        <taxon>Planctomycetia</taxon>
        <taxon>Planctomycetales</taxon>
        <taxon>Planctomycetaceae</taxon>
        <taxon>Gimesia</taxon>
    </lineage>
</organism>
<dbReference type="RefSeq" id="WP_144979616.1">
    <property type="nucleotide sequence ID" value="NZ_CP037920.1"/>
</dbReference>
<sequence>MKTPQSRWKKMLRTPVSHLLRGRITGPQNPLEKLDTSSFSHSLVEAIRAVTQQLSGHFQIKVTRQLVNSCRTLLQEGCDER</sequence>
<accession>A0A517VNN1</accession>
<name>A0A517VNN1_9PLAN</name>
<proteinExistence type="predicted"/>
<gene>
    <name evidence="1" type="ORF">V144x_00450</name>
</gene>
<dbReference type="AlphaFoldDB" id="A0A517VNN1"/>
<reference evidence="1 2" key="1">
    <citation type="submission" date="2019-03" db="EMBL/GenBank/DDBJ databases">
        <title>Deep-cultivation of Planctomycetes and their phenomic and genomic characterization uncovers novel biology.</title>
        <authorList>
            <person name="Wiegand S."/>
            <person name="Jogler M."/>
            <person name="Boedeker C."/>
            <person name="Pinto D."/>
            <person name="Vollmers J."/>
            <person name="Rivas-Marin E."/>
            <person name="Kohn T."/>
            <person name="Peeters S.H."/>
            <person name="Heuer A."/>
            <person name="Rast P."/>
            <person name="Oberbeckmann S."/>
            <person name="Bunk B."/>
            <person name="Jeske O."/>
            <person name="Meyerdierks A."/>
            <person name="Storesund J.E."/>
            <person name="Kallscheuer N."/>
            <person name="Luecker S."/>
            <person name="Lage O.M."/>
            <person name="Pohl T."/>
            <person name="Merkel B.J."/>
            <person name="Hornburger P."/>
            <person name="Mueller R.-W."/>
            <person name="Bruemmer F."/>
            <person name="Labrenz M."/>
            <person name="Spormann A.M."/>
            <person name="Op den Camp H."/>
            <person name="Overmann J."/>
            <person name="Amann R."/>
            <person name="Jetten M.S.M."/>
            <person name="Mascher T."/>
            <person name="Medema M.H."/>
            <person name="Devos D.P."/>
            <person name="Kaster A.-K."/>
            <person name="Ovreas L."/>
            <person name="Rohde M."/>
            <person name="Galperin M.Y."/>
            <person name="Jogler C."/>
        </authorList>
    </citation>
    <scope>NUCLEOTIDE SEQUENCE [LARGE SCALE GENOMIC DNA]</scope>
    <source>
        <strain evidence="1 2">V144</strain>
    </source>
</reference>
<evidence type="ECO:0000313" key="2">
    <source>
        <dbReference type="Proteomes" id="UP000318704"/>
    </source>
</evidence>
<dbReference type="EMBL" id="CP037920">
    <property type="protein sequence ID" value="QDT94615.1"/>
    <property type="molecule type" value="Genomic_DNA"/>
</dbReference>
<dbReference type="Proteomes" id="UP000318704">
    <property type="component" value="Chromosome"/>
</dbReference>
<protein>
    <submittedName>
        <fullName evidence="1">Uncharacterized protein</fullName>
    </submittedName>
</protein>
<evidence type="ECO:0000313" key="1">
    <source>
        <dbReference type="EMBL" id="QDT94615.1"/>
    </source>
</evidence>
<dbReference type="KEGG" id="gaw:V144x_00450"/>